<feature type="domain" description="DM2" evidence="6">
    <location>
        <begin position="128"/>
        <end position="205"/>
    </location>
</feature>
<dbReference type="SUPFAM" id="SSF109715">
    <property type="entry name" value="DEK C-terminal domain"/>
    <property type="match status" value="1"/>
</dbReference>
<organism evidence="8 9">
    <name type="scientific">Carpinus fangiana</name>
    <dbReference type="NCBI Taxonomy" id="176857"/>
    <lineage>
        <taxon>Eukaryota</taxon>
        <taxon>Viridiplantae</taxon>
        <taxon>Streptophyta</taxon>
        <taxon>Embryophyta</taxon>
        <taxon>Tracheophyta</taxon>
        <taxon>Spermatophyta</taxon>
        <taxon>Magnoliopsida</taxon>
        <taxon>eudicotyledons</taxon>
        <taxon>Gunneridae</taxon>
        <taxon>Pentapetalae</taxon>
        <taxon>rosids</taxon>
        <taxon>fabids</taxon>
        <taxon>Fagales</taxon>
        <taxon>Betulaceae</taxon>
        <taxon>Carpinus</taxon>
    </lineage>
</organism>
<dbReference type="PANTHER" id="PTHR13844">
    <property type="entry name" value="SWI/SNF-RELATED MATRIX-ASSOCIATED ACTIN-DEPENDENT REGULATOR OF CHROMATIN SUBFAMILY D"/>
    <property type="match status" value="1"/>
</dbReference>
<dbReference type="InterPro" id="IPR014876">
    <property type="entry name" value="DEK_C"/>
</dbReference>
<evidence type="ECO:0000256" key="1">
    <source>
        <dbReference type="ARBA" id="ARBA00004123"/>
    </source>
</evidence>
<evidence type="ECO:0000259" key="7">
    <source>
        <dbReference type="PROSITE" id="PS51998"/>
    </source>
</evidence>
<feature type="region of interest" description="Disordered" evidence="5">
    <location>
        <begin position="55"/>
        <end position="130"/>
    </location>
</feature>
<keyword evidence="3" id="KW-0804">Transcription</keyword>
<dbReference type="AlphaFoldDB" id="A0A5N6QLL1"/>
<keyword evidence="2" id="KW-0805">Transcription regulation</keyword>
<dbReference type="Proteomes" id="UP000327013">
    <property type="component" value="Chromosome 1"/>
</dbReference>
<evidence type="ECO:0000256" key="3">
    <source>
        <dbReference type="ARBA" id="ARBA00023163"/>
    </source>
</evidence>
<dbReference type="GO" id="GO:0000500">
    <property type="term" value="C:RNA polymerase I upstream activating factor complex"/>
    <property type="evidence" value="ECO:0007669"/>
    <property type="project" value="UniProtKB-ARBA"/>
</dbReference>
<sequence length="336" mass="38605">MVSDSELIARLREFLRGSDLNTTTTGTVRRRLEEDFGVDLTEKKAFIREQVDLFLQSEQEEAEEVGEADEDDRTATAEPQETDGSGSKNEDDDDEEEEEEEEVEETSNGKGKRRSNKLSPEVKKRGGGFNKLCSLSPQLQEFLGEPEMARTEVVKQLWAYIREKDLQDPKNRRNINCDEPLRALFRVDSINMFQMNKVLSKHIWPLDSDDVLPAKSTQKEKPQKQEREEDPDEPKRKEKRQKGGNLDEPKRKSGFLAPLQLSDALVKFFGTGESELSRAGAVKRMWEYIKQNNLQDPSDKRRIICDEKLKELFDVDSFTGFTVSKLLAAHFIKAEQ</sequence>
<evidence type="ECO:0000259" key="6">
    <source>
        <dbReference type="PROSITE" id="PS51925"/>
    </source>
</evidence>
<proteinExistence type="predicted"/>
<gene>
    <name evidence="8" type="ORF">FH972_003974</name>
</gene>
<dbReference type="Pfam" id="PF08766">
    <property type="entry name" value="DEK_C"/>
    <property type="match status" value="1"/>
</dbReference>
<name>A0A5N6QLL1_9ROSI</name>
<dbReference type="PROSITE" id="PS51925">
    <property type="entry name" value="SWIB_MDM2"/>
    <property type="match status" value="2"/>
</dbReference>
<feature type="compositionally biased region" description="Acidic residues" evidence="5">
    <location>
        <begin position="90"/>
        <end position="105"/>
    </location>
</feature>
<protein>
    <recommendedName>
        <fullName evidence="10">DM2 domain-containing protein</fullName>
    </recommendedName>
</protein>
<dbReference type="InterPro" id="IPR019835">
    <property type="entry name" value="SWIB_domain"/>
</dbReference>
<dbReference type="OrthoDB" id="10251073at2759"/>
<dbReference type="FunFam" id="1.10.245.10:FF:000004">
    <property type="entry name" value="Upstream activation factor subunit"/>
    <property type="match status" value="1"/>
</dbReference>
<keyword evidence="4" id="KW-0539">Nucleus</keyword>
<dbReference type="PROSITE" id="PS51998">
    <property type="entry name" value="DEK_C"/>
    <property type="match status" value="1"/>
</dbReference>
<evidence type="ECO:0000256" key="2">
    <source>
        <dbReference type="ARBA" id="ARBA00023015"/>
    </source>
</evidence>
<feature type="compositionally biased region" description="Polar residues" evidence="5">
    <location>
        <begin position="77"/>
        <end position="87"/>
    </location>
</feature>
<dbReference type="Pfam" id="PF02201">
    <property type="entry name" value="SWIB"/>
    <property type="match status" value="2"/>
</dbReference>
<dbReference type="InterPro" id="IPR003121">
    <property type="entry name" value="SWIB_MDM2_domain"/>
</dbReference>
<dbReference type="SMART" id="SM00151">
    <property type="entry name" value="SWIB"/>
    <property type="match status" value="2"/>
</dbReference>
<evidence type="ECO:0000256" key="4">
    <source>
        <dbReference type="ARBA" id="ARBA00023242"/>
    </source>
</evidence>
<dbReference type="GO" id="GO:0001181">
    <property type="term" value="F:RNA polymerase I general transcription initiation factor activity"/>
    <property type="evidence" value="ECO:0007669"/>
    <property type="project" value="UniProtKB-ARBA"/>
</dbReference>
<evidence type="ECO:0008006" key="10">
    <source>
        <dbReference type="Google" id="ProtNLM"/>
    </source>
</evidence>
<feature type="region of interest" description="Disordered" evidence="5">
    <location>
        <begin position="213"/>
        <end position="253"/>
    </location>
</feature>
<feature type="domain" description="DEK-C" evidence="7">
    <location>
        <begin position="1"/>
        <end position="56"/>
    </location>
</feature>
<dbReference type="Gene3D" id="1.10.245.10">
    <property type="entry name" value="SWIB/MDM2 domain"/>
    <property type="match status" value="2"/>
</dbReference>
<feature type="compositionally biased region" description="Basic and acidic residues" evidence="5">
    <location>
        <begin position="217"/>
        <end position="227"/>
    </location>
</feature>
<evidence type="ECO:0000313" key="9">
    <source>
        <dbReference type="Proteomes" id="UP000327013"/>
    </source>
</evidence>
<dbReference type="SUPFAM" id="SSF47592">
    <property type="entry name" value="SWIB/MDM2 domain"/>
    <property type="match status" value="2"/>
</dbReference>
<dbReference type="EMBL" id="CM017321">
    <property type="protein sequence ID" value="KAE7999559.1"/>
    <property type="molecule type" value="Genomic_DNA"/>
</dbReference>
<dbReference type="InterPro" id="IPR036885">
    <property type="entry name" value="SWIB_MDM2_dom_sf"/>
</dbReference>
<feature type="domain" description="DM2" evidence="6">
    <location>
        <begin position="254"/>
        <end position="333"/>
    </location>
</feature>
<reference evidence="8 9" key="1">
    <citation type="submission" date="2019-06" db="EMBL/GenBank/DDBJ databases">
        <title>A chromosomal-level reference genome of Carpinus fangiana (Coryloideae, Betulaceae).</title>
        <authorList>
            <person name="Yang X."/>
            <person name="Wang Z."/>
            <person name="Zhang L."/>
            <person name="Hao G."/>
            <person name="Liu J."/>
            <person name="Yang Y."/>
        </authorList>
    </citation>
    <scope>NUCLEOTIDE SEQUENCE [LARGE SCALE GENOMIC DNA]</scope>
    <source>
        <strain evidence="8">Cfa_2016G</strain>
        <tissue evidence="8">Leaf</tissue>
    </source>
</reference>
<keyword evidence="9" id="KW-1185">Reference proteome</keyword>
<accession>A0A5N6QLL1</accession>
<evidence type="ECO:0000256" key="5">
    <source>
        <dbReference type="SAM" id="MobiDB-lite"/>
    </source>
</evidence>
<dbReference type="Gene3D" id="1.10.10.60">
    <property type="entry name" value="Homeodomain-like"/>
    <property type="match status" value="1"/>
</dbReference>
<dbReference type="CDD" id="cd10567">
    <property type="entry name" value="SWIB-MDM2_like"/>
    <property type="match status" value="2"/>
</dbReference>
<feature type="compositionally biased region" description="Acidic residues" evidence="5">
    <location>
        <begin position="58"/>
        <end position="72"/>
    </location>
</feature>
<evidence type="ECO:0000313" key="8">
    <source>
        <dbReference type="EMBL" id="KAE7999559.1"/>
    </source>
</evidence>
<comment type="subcellular location">
    <subcellularLocation>
        <location evidence="1">Nucleus</location>
    </subcellularLocation>
</comment>